<proteinExistence type="inferred from homology"/>
<keyword evidence="9" id="KW-0732">Signal</keyword>
<dbReference type="Proteomes" id="UP000185766">
    <property type="component" value="Unassembled WGS sequence"/>
</dbReference>
<evidence type="ECO:0000256" key="5">
    <source>
        <dbReference type="ARBA" id="ARBA00022692"/>
    </source>
</evidence>
<name>A0A1H7JEE6_9GAMM</name>
<protein>
    <submittedName>
        <fullName evidence="11">Hemolysin activation/secretion protein</fullName>
    </submittedName>
</protein>
<evidence type="ECO:0000256" key="7">
    <source>
        <dbReference type="ARBA" id="ARBA00023136"/>
    </source>
</evidence>
<dbReference type="PROSITE" id="PS51779">
    <property type="entry name" value="POTRA"/>
    <property type="match status" value="1"/>
</dbReference>
<dbReference type="InterPro" id="IPR035251">
    <property type="entry name" value="ShlB_POTRA"/>
</dbReference>
<comment type="subcellular location">
    <subcellularLocation>
        <location evidence="1">Cell outer membrane</location>
    </subcellularLocation>
</comment>
<dbReference type="InterPro" id="IPR027282">
    <property type="entry name" value="TPS"/>
</dbReference>
<evidence type="ECO:0000256" key="8">
    <source>
        <dbReference type="ARBA" id="ARBA00023237"/>
    </source>
</evidence>
<dbReference type="EMBL" id="FOAS01000004">
    <property type="protein sequence ID" value="SEK72774.1"/>
    <property type="molecule type" value="Genomic_DNA"/>
</dbReference>
<evidence type="ECO:0000259" key="10">
    <source>
        <dbReference type="PROSITE" id="PS51779"/>
    </source>
</evidence>
<dbReference type="RefSeq" id="WP_074866107.1">
    <property type="nucleotide sequence ID" value="NZ_FOAS01000004.1"/>
</dbReference>
<keyword evidence="3" id="KW-0813">Transport</keyword>
<dbReference type="Gene3D" id="3.10.20.310">
    <property type="entry name" value="membrane protein fhac"/>
    <property type="match status" value="1"/>
</dbReference>
<dbReference type="AlphaFoldDB" id="A0A1H7JEE6"/>
<dbReference type="PIRSF" id="PIRSF029745">
    <property type="entry name" value="FhaC"/>
    <property type="match status" value="1"/>
</dbReference>
<dbReference type="Pfam" id="PF17287">
    <property type="entry name" value="POTRA_3"/>
    <property type="match status" value="1"/>
</dbReference>
<comment type="similarity">
    <text evidence="2">Belongs to the TPS (TC 1.B.20) family.</text>
</comment>
<dbReference type="InterPro" id="IPR051544">
    <property type="entry name" value="TPS_OM_transporter"/>
</dbReference>
<evidence type="ECO:0000256" key="6">
    <source>
        <dbReference type="ARBA" id="ARBA00022927"/>
    </source>
</evidence>
<dbReference type="InterPro" id="IPR013686">
    <property type="entry name" value="Polypept-transport_assoc_ShlB"/>
</dbReference>
<evidence type="ECO:0000256" key="3">
    <source>
        <dbReference type="ARBA" id="ARBA00022448"/>
    </source>
</evidence>
<dbReference type="InterPro" id="IPR005565">
    <property type="entry name" value="Hemolysn_activator_HlyB_C"/>
</dbReference>
<dbReference type="InterPro" id="IPR034746">
    <property type="entry name" value="POTRA"/>
</dbReference>
<keyword evidence="8" id="KW-0998">Cell outer membrane</keyword>
<evidence type="ECO:0000313" key="11">
    <source>
        <dbReference type="EMBL" id="SEK72774.1"/>
    </source>
</evidence>
<reference evidence="11 12" key="1">
    <citation type="submission" date="2016-10" db="EMBL/GenBank/DDBJ databases">
        <authorList>
            <person name="de Groot N.N."/>
        </authorList>
    </citation>
    <scope>NUCLEOTIDE SEQUENCE [LARGE SCALE GENOMIC DNA]</scope>
    <source>
        <strain evidence="11 12">JCM 19513</strain>
    </source>
</reference>
<dbReference type="GO" id="GO:0098046">
    <property type="term" value="C:type V protein secretion system complex"/>
    <property type="evidence" value="ECO:0007669"/>
    <property type="project" value="TreeGrafter"/>
</dbReference>
<dbReference type="GO" id="GO:0046819">
    <property type="term" value="P:protein secretion by the type V secretion system"/>
    <property type="evidence" value="ECO:0007669"/>
    <property type="project" value="TreeGrafter"/>
</dbReference>
<evidence type="ECO:0000313" key="12">
    <source>
        <dbReference type="Proteomes" id="UP000185766"/>
    </source>
</evidence>
<evidence type="ECO:0000256" key="1">
    <source>
        <dbReference type="ARBA" id="ARBA00004442"/>
    </source>
</evidence>
<dbReference type="Pfam" id="PF08479">
    <property type="entry name" value="POTRA_2"/>
    <property type="match status" value="1"/>
</dbReference>
<organism evidence="11 12">
    <name type="scientific">Atopomonas hussainii</name>
    <dbReference type="NCBI Taxonomy" id="1429083"/>
    <lineage>
        <taxon>Bacteria</taxon>
        <taxon>Pseudomonadati</taxon>
        <taxon>Pseudomonadota</taxon>
        <taxon>Gammaproteobacteria</taxon>
        <taxon>Pseudomonadales</taxon>
        <taxon>Pseudomonadaceae</taxon>
        <taxon>Atopomonas</taxon>
    </lineage>
</organism>
<feature type="signal peptide" evidence="9">
    <location>
        <begin position="1"/>
        <end position="25"/>
    </location>
</feature>
<dbReference type="GO" id="GO:0008320">
    <property type="term" value="F:protein transmembrane transporter activity"/>
    <property type="evidence" value="ECO:0007669"/>
    <property type="project" value="TreeGrafter"/>
</dbReference>
<keyword evidence="7" id="KW-0472">Membrane</keyword>
<evidence type="ECO:0000256" key="2">
    <source>
        <dbReference type="ARBA" id="ARBA00009055"/>
    </source>
</evidence>
<dbReference type="Pfam" id="PF03865">
    <property type="entry name" value="ShlB"/>
    <property type="match status" value="1"/>
</dbReference>
<sequence length="572" mass="63585">MVVVPSRARAPVFLLACLLSASALAAQPGTQTLPGDRDLQRERQQRLLDEQQKRLQELQQLPGNAAQPAQPAVDPDAPCMTIQRVELLGATLLSATQQARLVEPWQGRCLSANDLNELLKAVTQIYLDAGYVTTRAYLPQQDLNDGTLQVQVVEGRIEGLFSPEGHPSARELAMTFPGEIGNVLNLRELEQMIDQLGRLPSRAAQLELVPGEQVGGSRVQVKGTQSKPWRVSLARHNDGQLSTGEQQMGAGLDWDSPLGLADQLSLRLGHDVVSDSFRHSHNESLYYSLPYGWWTFSYSYSQSYYRTQNEANGFAFMLDGDSKTHQLSAERLLHRDNVSKTSLSLGASHLRTRNYLEEALIDVSSQRLSEAQLGLNHGRRVGTAFINVDAGWQRGVGWFDAQESGNPRGGQPVARYNKYTLTLSYLQTFSLWGESFSFDSLASGQRSEDVLFSPQRLSVGGQSSVRGFKEQSLSGDSGAYWRNQLRWRRPVTWAPLQPVFSELSLGFAYDVGVIHGGRYNPDQRGRLSGNAIELSARGQHVAASVSFARSLERPDAIERQEHPLYFRLDLFF</sequence>
<dbReference type="GO" id="GO:0009279">
    <property type="term" value="C:cell outer membrane"/>
    <property type="evidence" value="ECO:0007669"/>
    <property type="project" value="UniProtKB-SubCell"/>
</dbReference>
<feature type="domain" description="POTRA" evidence="10">
    <location>
        <begin position="80"/>
        <end position="155"/>
    </location>
</feature>
<keyword evidence="5" id="KW-0812">Transmembrane</keyword>
<evidence type="ECO:0000256" key="9">
    <source>
        <dbReference type="SAM" id="SignalP"/>
    </source>
</evidence>
<keyword evidence="4" id="KW-1134">Transmembrane beta strand</keyword>
<dbReference type="PANTHER" id="PTHR34597:SF3">
    <property type="entry name" value="OUTER MEMBRANE TRANSPORTER CDIB"/>
    <property type="match status" value="1"/>
</dbReference>
<gene>
    <name evidence="11" type="ORF">SAMN05216214_104244</name>
</gene>
<keyword evidence="6" id="KW-0653">Protein transport</keyword>
<evidence type="ECO:0000256" key="4">
    <source>
        <dbReference type="ARBA" id="ARBA00022452"/>
    </source>
</evidence>
<accession>A0A1H7JEE6</accession>
<feature type="chain" id="PRO_5010357526" evidence="9">
    <location>
        <begin position="26"/>
        <end position="572"/>
    </location>
</feature>
<dbReference type="Gene3D" id="2.40.160.50">
    <property type="entry name" value="membrane protein fhac: a member of the omp85/tpsb transporter family"/>
    <property type="match status" value="1"/>
</dbReference>
<keyword evidence="12" id="KW-1185">Reference proteome</keyword>
<dbReference type="PANTHER" id="PTHR34597">
    <property type="entry name" value="SLR1661 PROTEIN"/>
    <property type="match status" value="1"/>
</dbReference>